<reference evidence="3" key="1">
    <citation type="journal article" date="2012" name="Proc. Natl. Acad. Sci. U.S.A.">
        <title>Antigenic diversity is generated by distinct evolutionary mechanisms in African trypanosome species.</title>
        <authorList>
            <person name="Jackson A.P."/>
            <person name="Berry A."/>
            <person name="Aslett M."/>
            <person name="Allison H.C."/>
            <person name="Burton P."/>
            <person name="Vavrova-Anderson J."/>
            <person name="Brown R."/>
            <person name="Browne H."/>
            <person name="Corton N."/>
            <person name="Hauser H."/>
            <person name="Gamble J."/>
            <person name="Gilderthorp R."/>
            <person name="Marcello L."/>
            <person name="McQuillan J."/>
            <person name="Otto T.D."/>
            <person name="Quail M.A."/>
            <person name="Sanders M.J."/>
            <person name="van Tonder A."/>
            <person name="Ginger M.L."/>
            <person name="Field M.C."/>
            <person name="Barry J.D."/>
            <person name="Hertz-Fowler C."/>
            <person name="Berriman M."/>
        </authorList>
    </citation>
    <scope>NUCLEOTIDE SEQUENCE</scope>
    <source>
        <strain evidence="3">Y486</strain>
    </source>
</reference>
<evidence type="ECO:0000313" key="3">
    <source>
        <dbReference type="EMBL" id="CCC49224.1"/>
    </source>
</evidence>
<dbReference type="GO" id="GO:0008195">
    <property type="term" value="F:phosphatidate phosphatase activity"/>
    <property type="evidence" value="ECO:0007669"/>
    <property type="project" value="TreeGrafter"/>
</dbReference>
<comment type="similarity">
    <text evidence="1">Belongs to the lipin family.</text>
</comment>
<feature type="domain" description="LNS2/PITP" evidence="2">
    <location>
        <begin position="455"/>
        <end position="610"/>
    </location>
</feature>
<dbReference type="AlphaFoldDB" id="G0TZ21"/>
<dbReference type="SMART" id="SM00775">
    <property type="entry name" value="LNS2"/>
    <property type="match status" value="1"/>
</dbReference>
<dbReference type="SUPFAM" id="SSF56784">
    <property type="entry name" value="HAD-like"/>
    <property type="match status" value="1"/>
</dbReference>
<dbReference type="Pfam" id="PF04571">
    <property type="entry name" value="Lipin_N"/>
    <property type="match status" value="1"/>
</dbReference>
<feature type="non-terminal residue" evidence="3">
    <location>
        <position position="628"/>
    </location>
</feature>
<dbReference type="Pfam" id="PF08235">
    <property type="entry name" value="LNS2"/>
    <property type="match status" value="1"/>
</dbReference>
<dbReference type="PANTHER" id="PTHR12181">
    <property type="entry name" value="LIPIN"/>
    <property type="match status" value="1"/>
</dbReference>
<sequence length="628" mass="68117">MFSSISGILDPNNLDLSSGANDVIVVRHLDGSLHSMPFNVRFGKVKVLIPADKVVRVEVNNCMTTAVMKIGPDGEAFWLKPTSSTHGNGGRPESPVVISDAVLSTQRTISEEAVKQALEAPLPIRDAVGGSVASCCSEGGGSGTPQEMVIPIEPRDPHVLEGCVVATSRELCYVESVSDSQMVGGTDVSGERVVLQSTASSSRSITQSQALVEATLAEMRSSPRSGYNTQVLVEDPKDEQQDLVVEQFPPSLSLLPNEISQEPSLTNCESGRSLPASDDGFRDLADEYAYEADIVPSNLCFSPSAVECKCTSYVADVGVAVVPEREAGSTADALISLGSPSPTDTRALAYSHVPGAPTVIHFVDEVRGVNQNIDSGCGSSVSGNKTIPCGISPVEKYGDEETVYFTRSLIPIEADLLKLNLLPGHNRVRYITHSSPRGEVAVEGNVYLWDSSDRLVVSDVDGTITKSDIWGHLMPLIGYDWIHPDVCPLYSKISRNGYRFVYLSARSVSQIRMTRDYLWSIQQNGFSLPKGPVLTAPQRFFAALTQEVKKKSHHFKIACLESVVKAFPPHSFPLYAGFGNRDSDFRSYIAARVPRNRIFIVDSKSKVKVDRIQLTYASIARIVDMVFP</sequence>
<organism evidence="3">
    <name type="scientific">Trypanosoma vivax (strain Y486)</name>
    <dbReference type="NCBI Taxonomy" id="1055687"/>
    <lineage>
        <taxon>Eukaryota</taxon>
        <taxon>Discoba</taxon>
        <taxon>Euglenozoa</taxon>
        <taxon>Kinetoplastea</taxon>
        <taxon>Metakinetoplastina</taxon>
        <taxon>Trypanosomatida</taxon>
        <taxon>Trypanosomatidae</taxon>
        <taxon>Trypanosoma</taxon>
        <taxon>Duttonella</taxon>
    </lineage>
</organism>
<evidence type="ECO:0000259" key="2">
    <source>
        <dbReference type="SMART" id="SM00775"/>
    </source>
</evidence>
<dbReference type="InterPro" id="IPR026058">
    <property type="entry name" value="LIPIN"/>
</dbReference>
<dbReference type="EMBL" id="HE573023">
    <property type="protein sequence ID" value="CCC49224.1"/>
    <property type="molecule type" value="Genomic_DNA"/>
</dbReference>
<dbReference type="PANTHER" id="PTHR12181:SF12">
    <property type="entry name" value="PHOSPHATIDATE PHOSPHATASE"/>
    <property type="match status" value="1"/>
</dbReference>
<name>G0TZ21_TRYVY</name>
<dbReference type="InterPro" id="IPR031315">
    <property type="entry name" value="LNS2/PITP"/>
</dbReference>
<dbReference type="InterPro" id="IPR013209">
    <property type="entry name" value="LNS2"/>
</dbReference>
<gene>
    <name evidence="3" type="ORF">TVY486_0705470</name>
</gene>
<accession>G0TZ21</accession>
<dbReference type="InterPro" id="IPR007651">
    <property type="entry name" value="Lipin_N"/>
</dbReference>
<evidence type="ECO:0000256" key="1">
    <source>
        <dbReference type="ARBA" id="ARBA00005476"/>
    </source>
</evidence>
<proteinExistence type="inferred from homology"/>
<protein>
    <submittedName>
        <fullName evidence="3">Putative lipin</fullName>
    </submittedName>
</protein>
<dbReference type="VEuPathDB" id="TriTrypDB:TvY486_0705470"/>
<dbReference type="InterPro" id="IPR036412">
    <property type="entry name" value="HAD-like_sf"/>
</dbReference>